<dbReference type="Gene3D" id="3.80.10.10">
    <property type="entry name" value="Ribonuclease Inhibitor"/>
    <property type="match status" value="1"/>
</dbReference>
<keyword evidence="8 12" id="KW-1133">Transmembrane helix</keyword>
<dbReference type="PANTHER" id="PTHR48065">
    <property type="entry name" value="OS10G0469600 PROTEIN"/>
    <property type="match status" value="1"/>
</dbReference>
<dbReference type="InterPro" id="IPR001611">
    <property type="entry name" value="Leu-rich_rpt"/>
</dbReference>
<keyword evidence="14" id="KW-1185">Reference proteome</keyword>
<evidence type="ECO:0000256" key="6">
    <source>
        <dbReference type="ARBA" id="ARBA00022729"/>
    </source>
</evidence>
<reference evidence="13 14" key="1">
    <citation type="journal article" date="2019" name="Plant Biotechnol. J.">
        <title>The red bayberry genome and genetic basis of sex determination.</title>
        <authorList>
            <person name="Jia H.M."/>
            <person name="Jia H.J."/>
            <person name="Cai Q.L."/>
            <person name="Wang Y."/>
            <person name="Zhao H.B."/>
            <person name="Yang W.F."/>
            <person name="Wang G.Y."/>
            <person name="Li Y.H."/>
            <person name="Zhan D.L."/>
            <person name="Shen Y.T."/>
            <person name="Niu Q.F."/>
            <person name="Chang L."/>
            <person name="Qiu J."/>
            <person name="Zhao L."/>
            <person name="Xie H.B."/>
            <person name="Fu W.Y."/>
            <person name="Jin J."/>
            <person name="Li X.W."/>
            <person name="Jiao Y."/>
            <person name="Zhou C.C."/>
            <person name="Tu T."/>
            <person name="Chai C.Y."/>
            <person name="Gao J.L."/>
            <person name="Fan L.J."/>
            <person name="van de Weg E."/>
            <person name="Wang J.Y."/>
            <person name="Gao Z.S."/>
        </authorList>
    </citation>
    <scope>NUCLEOTIDE SEQUENCE [LARGE SCALE GENOMIC DNA]</scope>
    <source>
        <tissue evidence="13">Leaves</tissue>
    </source>
</reference>
<dbReference type="FunFam" id="3.80.10.10:FF:000095">
    <property type="entry name" value="LRR receptor-like serine/threonine-protein kinase GSO1"/>
    <property type="match status" value="1"/>
</dbReference>
<evidence type="ECO:0000256" key="12">
    <source>
        <dbReference type="SAM" id="Phobius"/>
    </source>
</evidence>
<dbReference type="OrthoDB" id="1394818at2759"/>
<evidence type="ECO:0000256" key="5">
    <source>
        <dbReference type="ARBA" id="ARBA00022692"/>
    </source>
</evidence>
<dbReference type="Pfam" id="PF13855">
    <property type="entry name" value="LRR_8"/>
    <property type="match status" value="1"/>
</dbReference>
<dbReference type="Proteomes" id="UP000516437">
    <property type="component" value="Chromosome 5"/>
</dbReference>
<evidence type="ECO:0000256" key="8">
    <source>
        <dbReference type="ARBA" id="ARBA00022989"/>
    </source>
</evidence>
<dbReference type="SUPFAM" id="SSF52058">
    <property type="entry name" value="L domain-like"/>
    <property type="match status" value="1"/>
</dbReference>
<dbReference type="PANTHER" id="PTHR48065:SF5">
    <property type="entry name" value="RECEPTOR-LIKE PROTEIN CF-9 HOMOLOG"/>
    <property type="match status" value="1"/>
</dbReference>
<evidence type="ECO:0000256" key="9">
    <source>
        <dbReference type="ARBA" id="ARBA00023136"/>
    </source>
</evidence>
<dbReference type="SMART" id="SM00369">
    <property type="entry name" value="LRR_TYP"/>
    <property type="match status" value="5"/>
</dbReference>
<dbReference type="Pfam" id="PF00560">
    <property type="entry name" value="LRR_1"/>
    <property type="match status" value="7"/>
</dbReference>
<evidence type="ECO:0000256" key="7">
    <source>
        <dbReference type="ARBA" id="ARBA00022737"/>
    </source>
</evidence>
<comment type="subcellular location">
    <subcellularLocation>
        <location evidence="1">Cell membrane</location>
        <topology evidence="1">Single-pass type I membrane protein</topology>
    </subcellularLocation>
</comment>
<dbReference type="EMBL" id="RXIC02000023">
    <property type="protein sequence ID" value="KAB1213346.1"/>
    <property type="molecule type" value="Genomic_DNA"/>
</dbReference>
<keyword evidence="4" id="KW-0433">Leucine-rich repeat</keyword>
<gene>
    <name evidence="13" type="ORF">CJ030_MR5G003584</name>
</gene>
<dbReference type="PRINTS" id="PR00019">
    <property type="entry name" value="LEURICHRPT"/>
</dbReference>
<keyword evidence="10 13" id="KW-0675">Receptor</keyword>
<comment type="similarity">
    <text evidence="2">Belongs to the RLP family.</text>
</comment>
<evidence type="ECO:0000256" key="2">
    <source>
        <dbReference type="ARBA" id="ARBA00009592"/>
    </source>
</evidence>
<comment type="caution">
    <text evidence="13">The sequence shown here is derived from an EMBL/GenBank/DDBJ whole genome shotgun (WGS) entry which is preliminary data.</text>
</comment>
<dbReference type="FunFam" id="3.80.10.10:FF:000111">
    <property type="entry name" value="LRR receptor-like serine/threonine-protein kinase ERECTA"/>
    <property type="match status" value="1"/>
</dbReference>
<dbReference type="InterPro" id="IPR003591">
    <property type="entry name" value="Leu-rich_rpt_typical-subtyp"/>
</dbReference>
<organism evidence="13 14">
    <name type="scientific">Morella rubra</name>
    <name type="common">Chinese bayberry</name>
    <dbReference type="NCBI Taxonomy" id="262757"/>
    <lineage>
        <taxon>Eukaryota</taxon>
        <taxon>Viridiplantae</taxon>
        <taxon>Streptophyta</taxon>
        <taxon>Embryophyta</taxon>
        <taxon>Tracheophyta</taxon>
        <taxon>Spermatophyta</taxon>
        <taxon>Magnoliopsida</taxon>
        <taxon>eudicotyledons</taxon>
        <taxon>Gunneridae</taxon>
        <taxon>Pentapetalae</taxon>
        <taxon>rosids</taxon>
        <taxon>fabids</taxon>
        <taxon>Fagales</taxon>
        <taxon>Myricaceae</taxon>
        <taxon>Morella</taxon>
    </lineage>
</organism>
<evidence type="ECO:0000313" key="14">
    <source>
        <dbReference type="Proteomes" id="UP000516437"/>
    </source>
</evidence>
<dbReference type="GO" id="GO:0005886">
    <property type="term" value="C:plasma membrane"/>
    <property type="evidence" value="ECO:0007669"/>
    <property type="project" value="UniProtKB-SubCell"/>
</dbReference>
<name>A0A6A1VN58_9ROSI</name>
<proteinExistence type="inferred from homology"/>
<accession>A0A6A1VN58</accession>
<keyword evidence="5 12" id="KW-0812">Transmembrane</keyword>
<evidence type="ECO:0000256" key="4">
    <source>
        <dbReference type="ARBA" id="ARBA00022614"/>
    </source>
</evidence>
<keyword evidence="9 12" id="KW-0472">Membrane</keyword>
<evidence type="ECO:0000256" key="3">
    <source>
        <dbReference type="ARBA" id="ARBA00022475"/>
    </source>
</evidence>
<evidence type="ECO:0000256" key="1">
    <source>
        <dbReference type="ARBA" id="ARBA00004251"/>
    </source>
</evidence>
<keyword evidence="7" id="KW-0677">Repeat</keyword>
<dbReference type="AlphaFoldDB" id="A0A6A1VN58"/>
<evidence type="ECO:0000313" key="13">
    <source>
        <dbReference type="EMBL" id="KAB1213346.1"/>
    </source>
</evidence>
<sequence>MNQSNLLYLDLSNNQIEGEIPKWICKLPINVLNLSYNYLVTTEEYFCNSSSLLYLDLRSNQLQGPLQLVLRSRLEYLDLSMNNFSSTLPASIGNFLATAYFFSLSKNKLYGSIPMSMCNATNLEVLDLSGNFFSCSIPQCLIGMRNLKKLNLRRNNLTGTISATFTSQSYLRVLALNGNQFEGKLPKSLANCTDLLILDLGNNHIEDTFPCWLKSASGLRILILRFNKFYGPIGCPGPNATWPELQIIDLASNNFSGKIPTNWFPTWMAMIDPKVEIDYSPIINSFYLELPLKQRLGVSFVDFQDEINVLLKGHSMELGKIQTSFTWIDFSCNKFDGPIPEELGGLKSLYLLNLSHNAFTGPIPSSLGNLSKLESLDLSSNKLTGKIPQQLADGLIFLSVLNLSFNQLVENIPMVKQFFTFSETSYEGNKGLCGSPLKEKCGYQESGSLPPAFEGTHSNSRNAFNWNAVNWNYISVELGYFYGLAIVIGPLLFWRKWRIRYYTSIDDICFRIFPQCYLRREYRGRRVHKKYQGQRVIN</sequence>
<feature type="transmembrane region" description="Helical" evidence="12">
    <location>
        <begin position="471"/>
        <end position="494"/>
    </location>
</feature>
<protein>
    <submittedName>
        <fullName evidence="13">Receptor-like protein 12</fullName>
    </submittedName>
</protein>
<dbReference type="PROSITE" id="PS51450">
    <property type="entry name" value="LRR"/>
    <property type="match status" value="1"/>
</dbReference>
<keyword evidence="6" id="KW-0732">Signal</keyword>
<keyword evidence="3" id="KW-1003">Cell membrane</keyword>
<evidence type="ECO:0000256" key="10">
    <source>
        <dbReference type="ARBA" id="ARBA00023170"/>
    </source>
</evidence>
<evidence type="ECO:0000256" key="11">
    <source>
        <dbReference type="ARBA" id="ARBA00023180"/>
    </source>
</evidence>
<dbReference type="InterPro" id="IPR032675">
    <property type="entry name" value="LRR_dom_sf"/>
</dbReference>
<keyword evidence="11" id="KW-0325">Glycoprotein</keyword>